<evidence type="ECO:0000256" key="4">
    <source>
        <dbReference type="ARBA" id="ARBA00023002"/>
    </source>
</evidence>
<evidence type="ECO:0000259" key="5">
    <source>
        <dbReference type="PROSITE" id="PS51387"/>
    </source>
</evidence>
<dbReference type="SUPFAM" id="SSF56176">
    <property type="entry name" value="FAD-binding/transporter-associated domain-like"/>
    <property type="match status" value="1"/>
</dbReference>
<keyword evidence="2" id="KW-0285">Flavoprotein</keyword>
<dbReference type="InterPro" id="IPR012951">
    <property type="entry name" value="BBE"/>
</dbReference>
<dbReference type="GO" id="GO:0071949">
    <property type="term" value="F:FAD binding"/>
    <property type="evidence" value="ECO:0007669"/>
    <property type="project" value="InterPro"/>
</dbReference>
<comment type="similarity">
    <text evidence="1">Belongs to the oxygen-dependent FAD-linked oxidoreductase family.</text>
</comment>
<keyword evidence="4" id="KW-0560">Oxidoreductase</keyword>
<protein>
    <recommendedName>
        <fullName evidence="5">FAD-binding PCMH-type domain-containing protein</fullName>
    </recommendedName>
</protein>
<proteinExistence type="inferred from homology"/>
<dbReference type="InterPro" id="IPR016166">
    <property type="entry name" value="FAD-bd_PCMH"/>
</dbReference>
<dbReference type="OrthoDB" id="415825at2759"/>
<name>A0A9P8CBZ6_9HELO</name>
<gene>
    <name evidence="6" type="ORF">BJ878DRAFT_545593</name>
</gene>
<dbReference type="InterPro" id="IPR016169">
    <property type="entry name" value="FAD-bd_PCMH_sub2"/>
</dbReference>
<dbReference type="InterPro" id="IPR036318">
    <property type="entry name" value="FAD-bd_PCMH-like_sf"/>
</dbReference>
<dbReference type="InterPro" id="IPR006094">
    <property type="entry name" value="Oxid_FAD_bind_N"/>
</dbReference>
<dbReference type="PANTHER" id="PTHR42973:SF17">
    <property type="entry name" value="OXIDASE, PUTATIVE (AFU_ORTHOLOGUE AFUA_6G14340)-RELATED"/>
    <property type="match status" value="1"/>
</dbReference>
<dbReference type="Proteomes" id="UP000887226">
    <property type="component" value="Unassembled WGS sequence"/>
</dbReference>
<dbReference type="EMBL" id="MU254273">
    <property type="protein sequence ID" value="KAG9241095.1"/>
    <property type="molecule type" value="Genomic_DNA"/>
</dbReference>
<dbReference type="Gene3D" id="3.30.465.10">
    <property type="match status" value="1"/>
</dbReference>
<dbReference type="Pfam" id="PF08031">
    <property type="entry name" value="BBE"/>
    <property type="match status" value="1"/>
</dbReference>
<accession>A0A9P8CBZ6</accession>
<evidence type="ECO:0000313" key="6">
    <source>
        <dbReference type="EMBL" id="KAG9241095.1"/>
    </source>
</evidence>
<organism evidence="6 7">
    <name type="scientific">Calycina marina</name>
    <dbReference type="NCBI Taxonomy" id="1763456"/>
    <lineage>
        <taxon>Eukaryota</taxon>
        <taxon>Fungi</taxon>
        <taxon>Dikarya</taxon>
        <taxon>Ascomycota</taxon>
        <taxon>Pezizomycotina</taxon>
        <taxon>Leotiomycetes</taxon>
        <taxon>Helotiales</taxon>
        <taxon>Pezizellaceae</taxon>
        <taxon>Calycina</taxon>
    </lineage>
</organism>
<keyword evidence="7" id="KW-1185">Reference proteome</keyword>
<dbReference type="AlphaFoldDB" id="A0A9P8CBZ6"/>
<evidence type="ECO:0000256" key="3">
    <source>
        <dbReference type="ARBA" id="ARBA00022827"/>
    </source>
</evidence>
<evidence type="ECO:0000256" key="1">
    <source>
        <dbReference type="ARBA" id="ARBA00005466"/>
    </source>
</evidence>
<dbReference type="Gene3D" id="3.40.462.20">
    <property type="match status" value="1"/>
</dbReference>
<evidence type="ECO:0000313" key="7">
    <source>
        <dbReference type="Proteomes" id="UP000887226"/>
    </source>
</evidence>
<evidence type="ECO:0000256" key="2">
    <source>
        <dbReference type="ARBA" id="ARBA00022630"/>
    </source>
</evidence>
<sequence length="502" mass="54854">MGAAQSTPVIKALKQALDNDDDLYAFPGRPLYQLRYVKPYNMDRPVKPAAITYPKTKEQVAAIVKVAADFGLKVQPRSGGHSYANYCLGGVNGCIVIDLKRFQQFKMDEMTWNATVGAGTLLGDVTKRMHDAGNRAVAHGTCPQVGVGGQATIGGLGPSSRMWGSLLDHISEMEVVLADSSIVRASATQNTDIFWACRGAGASFGIVTEFILRTKPEPGEAIQYSFSFTGRPYASLAKLFKKWQTFVADPKLTRKFATSVVITELGMVITGTFFGSRAEYDALQLSKLFPGSANAHTVVLKDWLGTVASWAEDAALQLGGGIASPIYTKSMTFNGCHLIPDAAIERMFAYLDIVKKGTPIWFIIFDLEGGAINDVPAAATAYAHRDALFYMQSYAVGIPKLRARTRGFLRGFHDVLLKSVPGGDTFGAYAGYVDPELTDGQRQYWRGNLSRLEEIKAEVDPGEVFWNPQSVRPAGGVEMEKMGRLRKTERRRFGDVFCGLFC</sequence>
<comment type="caution">
    <text evidence="6">The sequence shown here is derived from an EMBL/GenBank/DDBJ whole genome shotgun (WGS) entry which is preliminary data.</text>
</comment>
<dbReference type="PROSITE" id="PS51387">
    <property type="entry name" value="FAD_PCMH"/>
    <property type="match status" value="1"/>
</dbReference>
<keyword evidence="3" id="KW-0274">FAD</keyword>
<dbReference type="InterPro" id="IPR050416">
    <property type="entry name" value="FAD-linked_Oxidoreductase"/>
</dbReference>
<dbReference type="PANTHER" id="PTHR42973">
    <property type="entry name" value="BINDING OXIDOREDUCTASE, PUTATIVE (AFU_ORTHOLOGUE AFUA_1G17690)-RELATED"/>
    <property type="match status" value="1"/>
</dbReference>
<reference evidence="6" key="1">
    <citation type="journal article" date="2021" name="IMA Fungus">
        <title>Genomic characterization of three marine fungi, including Emericellopsis atlantica sp. nov. with signatures of a generalist lifestyle and marine biomass degradation.</title>
        <authorList>
            <person name="Hagestad O.C."/>
            <person name="Hou L."/>
            <person name="Andersen J.H."/>
            <person name="Hansen E.H."/>
            <person name="Altermark B."/>
            <person name="Li C."/>
            <person name="Kuhnert E."/>
            <person name="Cox R.J."/>
            <person name="Crous P.W."/>
            <person name="Spatafora J.W."/>
            <person name="Lail K."/>
            <person name="Amirebrahimi M."/>
            <person name="Lipzen A."/>
            <person name="Pangilinan J."/>
            <person name="Andreopoulos W."/>
            <person name="Hayes R.D."/>
            <person name="Ng V."/>
            <person name="Grigoriev I.V."/>
            <person name="Jackson S.A."/>
            <person name="Sutton T.D.S."/>
            <person name="Dobson A.D.W."/>
            <person name="Rama T."/>
        </authorList>
    </citation>
    <scope>NUCLEOTIDE SEQUENCE</scope>
    <source>
        <strain evidence="6">TRa3180A</strain>
    </source>
</reference>
<dbReference type="Pfam" id="PF01565">
    <property type="entry name" value="FAD_binding_4"/>
    <property type="match status" value="1"/>
</dbReference>
<feature type="domain" description="FAD-binding PCMH-type" evidence="5">
    <location>
        <begin position="44"/>
        <end position="217"/>
    </location>
</feature>
<dbReference type="GO" id="GO:0016491">
    <property type="term" value="F:oxidoreductase activity"/>
    <property type="evidence" value="ECO:0007669"/>
    <property type="project" value="UniProtKB-KW"/>
</dbReference>